<dbReference type="AlphaFoldDB" id="A0A7S7M2Q9"/>
<dbReference type="Pfam" id="PF01058">
    <property type="entry name" value="Oxidored_q6"/>
    <property type="match status" value="1"/>
</dbReference>
<feature type="binding site" evidence="11">
    <location>
        <position position="235"/>
    </location>
    <ligand>
        <name>[3Fe-4S] cluster</name>
        <dbReference type="ChEBI" id="CHEBI:21137"/>
    </ligand>
</feature>
<evidence type="ECO:0000256" key="9">
    <source>
        <dbReference type="ARBA" id="ARBA00023004"/>
    </source>
</evidence>
<feature type="domain" description="Cytochrome-c3 hydrogenase C-terminal" evidence="13">
    <location>
        <begin position="169"/>
        <end position="243"/>
    </location>
</feature>
<dbReference type="EMBL" id="CP054493">
    <property type="protein sequence ID" value="QOY55895.1"/>
    <property type="molecule type" value="Genomic_DNA"/>
</dbReference>
<keyword evidence="9 11" id="KW-0408">Iron</keyword>
<comment type="subunit">
    <text evidence="4">Heterodimer of a large and a small subunit.</text>
</comment>
<comment type="cofactor">
    <cofactor evidence="1">
        <name>[4Fe-4S] cluster</name>
        <dbReference type="ChEBI" id="CHEBI:49883"/>
    </cofactor>
</comment>
<dbReference type="GO" id="GO:0009055">
    <property type="term" value="F:electron transfer activity"/>
    <property type="evidence" value="ECO:0007669"/>
    <property type="project" value="TreeGrafter"/>
</dbReference>
<dbReference type="PRINTS" id="PR00614">
    <property type="entry name" value="NIHGNASESMLL"/>
</dbReference>
<evidence type="ECO:0000256" key="11">
    <source>
        <dbReference type="PIRSR" id="PIRSR000310-1"/>
    </source>
</evidence>
<keyword evidence="7" id="KW-0732">Signal</keyword>
<dbReference type="GO" id="GO:0046872">
    <property type="term" value="F:metal ion binding"/>
    <property type="evidence" value="ECO:0007669"/>
    <property type="project" value="UniProtKB-KW"/>
</dbReference>
<dbReference type="GO" id="GO:0016020">
    <property type="term" value="C:membrane"/>
    <property type="evidence" value="ECO:0007669"/>
    <property type="project" value="TreeGrafter"/>
</dbReference>
<feature type="binding site" evidence="11">
    <location>
        <position position="198"/>
    </location>
    <ligand>
        <name>[4Fe-4S] cluster</name>
        <dbReference type="ChEBI" id="CHEBI:49883"/>
        <label>2</label>
    </ligand>
</feature>
<evidence type="ECO:0000256" key="2">
    <source>
        <dbReference type="ARBA" id="ARBA00004196"/>
    </source>
</evidence>
<keyword evidence="8" id="KW-0560">Oxidoreductase</keyword>
<evidence type="ECO:0000259" key="13">
    <source>
        <dbReference type="Pfam" id="PF14720"/>
    </source>
</evidence>
<dbReference type="InterPro" id="IPR037148">
    <property type="entry name" value="NiFe-Hase_small_C_sf"/>
</dbReference>
<feature type="binding site" evidence="11">
    <location>
        <position position="137"/>
    </location>
    <ligand>
        <name>[4Fe-4S] cluster</name>
        <dbReference type="ChEBI" id="CHEBI:49883"/>
        <label>1</label>
    </ligand>
</feature>
<evidence type="ECO:0000256" key="1">
    <source>
        <dbReference type="ARBA" id="ARBA00001966"/>
    </source>
</evidence>
<evidence type="ECO:0000256" key="8">
    <source>
        <dbReference type="ARBA" id="ARBA00023002"/>
    </source>
</evidence>
<dbReference type="SUPFAM" id="SSF56770">
    <property type="entry name" value="HydA/Nqo6-like"/>
    <property type="match status" value="1"/>
</dbReference>
<feature type="binding site" evidence="11">
    <location>
        <position position="95"/>
    </location>
    <ligand>
        <name>[4Fe-4S] cluster</name>
        <dbReference type="ChEBI" id="CHEBI:49883"/>
        <label>1</label>
    </ligand>
</feature>
<dbReference type="KEGG" id="smas:HUE87_08775"/>
<dbReference type="PIRSF" id="PIRSF000310">
    <property type="entry name" value="NiFe_hyd_ssu"/>
    <property type="match status" value="1"/>
</dbReference>
<proteinExistence type="inferred from homology"/>
<dbReference type="GO" id="GO:0030313">
    <property type="term" value="C:cell envelope"/>
    <property type="evidence" value="ECO:0007669"/>
    <property type="project" value="UniProtKB-SubCell"/>
</dbReference>
<dbReference type="InterPro" id="IPR027394">
    <property type="entry name" value="Cytochrome-c3_hydrogenase_C"/>
</dbReference>
<dbReference type="PANTHER" id="PTHR30013">
    <property type="entry name" value="NIFE / NIFESE HYDROGENASE SMALL SUBUNIT FAMILY MEMBER"/>
    <property type="match status" value="1"/>
</dbReference>
<dbReference type="GO" id="GO:0008901">
    <property type="term" value="F:ferredoxin hydrogenase activity"/>
    <property type="evidence" value="ECO:0007669"/>
    <property type="project" value="InterPro"/>
</dbReference>
<organism evidence="14 15">
    <name type="scientific">Candidatus Sulfurimonas marisnigri</name>
    <dbReference type="NCBI Taxonomy" id="2740405"/>
    <lineage>
        <taxon>Bacteria</taxon>
        <taxon>Pseudomonadati</taxon>
        <taxon>Campylobacterota</taxon>
        <taxon>Epsilonproteobacteria</taxon>
        <taxon>Campylobacterales</taxon>
        <taxon>Sulfurimonadaceae</taxon>
        <taxon>Sulfurimonas</taxon>
    </lineage>
</organism>
<feature type="binding site" evidence="11">
    <location>
        <position position="177"/>
    </location>
    <ligand>
        <name>[4Fe-4S] cluster</name>
        <dbReference type="ChEBI" id="CHEBI:49883"/>
        <label>2</label>
    </ligand>
</feature>
<evidence type="ECO:0000256" key="7">
    <source>
        <dbReference type="ARBA" id="ARBA00022729"/>
    </source>
</evidence>
<keyword evidence="11" id="KW-0003">3Fe-4S</keyword>
<dbReference type="Gene3D" id="3.40.50.700">
    <property type="entry name" value="NADH:ubiquinone oxidoreductase-like, 20kDa subunit"/>
    <property type="match status" value="1"/>
</dbReference>
<evidence type="ECO:0000256" key="10">
    <source>
        <dbReference type="ARBA" id="ARBA00023014"/>
    </source>
</evidence>
<reference evidence="14 15" key="1">
    <citation type="submission" date="2020-05" db="EMBL/GenBank/DDBJ databases">
        <title>Sulfurimonas marisnigri, sp. nov., and Sulfurimonas baltica, sp. nov., manganese oxide reducing chemolithoautotrophs of the class Epsilonproteobacteria isolated from the pelagic redoxclines of the Black and Baltic Seas and emended description of the genus Sulfurimonas.</title>
        <authorList>
            <person name="Henkel J.V."/>
            <person name="Laudan C."/>
            <person name="Werner J."/>
            <person name="Neu T."/>
            <person name="Plewe S."/>
            <person name="Sproer C."/>
            <person name="Bunk B."/>
            <person name="Schulz-Vogt H.N."/>
        </authorList>
    </citation>
    <scope>NUCLEOTIDE SEQUENCE [LARGE SCALE GENOMIC DNA]</scope>
    <source>
        <strain evidence="14 15">SoZ1</strain>
    </source>
</reference>
<sequence>MRVLWLSAIACNGNTHSFLNYPYIEQFLNDFEFIYHQVIDSAYSLEDIVLNQIPCDILLIEGAISREFQRADVSVIEIIESYSKIVQKIVTVGTCATFGGIFRESDYENTSGLHFNQEKSLGNFQDILDKTVSLSGCPVHPEVLVNTLYAIKKSVNLKLDNFLRPKEFYAYTVHNGCTRNEYFEYKVDNHKFGELEGCMYYDHGCQAPYTHASCNKILWNEVNSKTRAGLPCMGCTEPKFPKQNLFETKKNMGIPEYLPVGVGKRTYLTLAGITKAFNIQRLQKKLFDD</sequence>
<evidence type="ECO:0000256" key="4">
    <source>
        <dbReference type="ARBA" id="ARBA00011771"/>
    </source>
</evidence>
<feature type="domain" description="NADH:ubiquinone oxidoreductase-like 20kDa subunit" evidence="12">
    <location>
        <begin position="11"/>
        <end position="150"/>
    </location>
</feature>
<keyword evidence="15" id="KW-1185">Reference proteome</keyword>
<dbReference type="GO" id="GO:0051539">
    <property type="term" value="F:4 iron, 4 sulfur cluster binding"/>
    <property type="evidence" value="ECO:0007669"/>
    <property type="project" value="UniProtKB-KW"/>
</dbReference>
<name>A0A7S7M2Q9_9BACT</name>
<comment type="similarity">
    <text evidence="3">Belongs to the [NiFe]/[NiFeSe] hydrogenase small subunit family.</text>
</comment>
<dbReference type="InterPro" id="IPR006137">
    <property type="entry name" value="NADH_UbQ_OxRdtase-like_20kDa"/>
</dbReference>
<protein>
    <submittedName>
        <fullName evidence="14">Hydrogenase</fullName>
    </submittedName>
</protein>
<feature type="binding site" evidence="11">
    <location>
        <position position="214"/>
    </location>
    <ligand>
        <name>[3Fe-4S] cluster</name>
        <dbReference type="ChEBI" id="CHEBI:21137"/>
    </ligand>
</feature>
<evidence type="ECO:0000313" key="14">
    <source>
        <dbReference type="EMBL" id="QOY55895.1"/>
    </source>
</evidence>
<dbReference type="GO" id="GO:0009061">
    <property type="term" value="P:anaerobic respiration"/>
    <property type="evidence" value="ECO:0007669"/>
    <property type="project" value="TreeGrafter"/>
</dbReference>
<dbReference type="InterPro" id="IPR001821">
    <property type="entry name" value="NiFe_hydrogenase_ssu"/>
</dbReference>
<feature type="binding site" evidence="11">
    <location>
        <position position="205"/>
    </location>
    <ligand>
        <name>[4Fe-4S] cluster</name>
        <dbReference type="ChEBI" id="CHEBI:49883"/>
        <label>2</label>
    </ligand>
</feature>
<evidence type="ECO:0000259" key="12">
    <source>
        <dbReference type="Pfam" id="PF01058"/>
    </source>
</evidence>
<dbReference type="Pfam" id="PF14720">
    <property type="entry name" value="NiFe_hyd_SSU_C"/>
    <property type="match status" value="1"/>
</dbReference>
<dbReference type="Gene3D" id="4.10.480.10">
    <property type="entry name" value="Cytochrome-c3 hydrogenase, C-terminal domain"/>
    <property type="match status" value="1"/>
</dbReference>
<accession>A0A7S7M2Q9</accession>
<comment type="subcellular location">
    <subcellularLocation>
        <location evidence="2">Cell envelope</location>
    </subcellularLocation>
</comment>
<evidence type="ECO:0000256" key="5">
    <source>
        <dbReference type="ARBA" id="ARBA00022485"/>
    </source>
</evidence>
<dbReference type="GO" id="GO:0044569">
    <property type="term" value="C:[Ni-Fe] hydrogenase complex"/>
    <property type="evidence" value="ECO:0007669"/>
    <property type="project" value="TreeGrafter"/>
</dbReference>
<evidence type="ECO:0000256" key="3">
    <source>
        <dbReference type="ARBA" id="ARBA00006605"/>
    </source>
</evidence>
<feature type="binding site" evidence="11">
    <location>
        <position position="174"/>
    </location>
    <ligand>
        <name>[4Fe-4S] cluster</name>
        <dbReference type="ChEBI" id="CHEBI:49883"/>
        <label>2</label>
    </ligand>
</feature>
<dbReference type="InterPro" id="IPR037024">
    <property type="entry name" value="NiFe_Hase_small_N_sf"/>
</dbReference>
<dbReference type="GO" id="GO:0009375">
    <property type="term" value="C:ferredoxin hydrogenase complex"/>
    <property type="evidence" value="ECO:0007669"/>
    <property type="project" value="InterPro"/>
</dbReference>
<keyword evidence="10 11" id="KW-0411">Iron-sulfur</keyword>
<dbReference type="PANTHER" id="PTHR30013:SF5">
    <property type="entry name" value="HYDROGENASE SMALL SUBUNIT"/>
    <property type="match status" value="1"/>
</dbReference>
<gene>
    <name evidence="14" type="ORF">HUE87_08775</name>
</gene>
<keyword evidence="5 11" id="KW-0004">4Fe-4S</keyword>
<feature type="binding site" evidence="11">
    <location>
        <position position="11"/>
    </location>
    <ligand>
        <name>[4Fe-4S] cluster</name>
        <dbReference type="ChEBI" id="CHEBI:49883"/>
        <label>1</label>
    </ligand>
</feature>
<evidence type="ECO:0000313" key="15">
    <source>
        <dbReference type="Proteomes" id="UP000593836"/>
    </source>
</evidence>
<keyword evidence="6 11" id="KW-0479">Metal-binding</keyword>
<dbReference type="Proteomes" id="UP000593836">
    <property type="component" value="Chromosome"/>
</dbReference>
<evidence type="ECO:0000256" key="6">
    <source>
        <dbReference type="ARBA" id="ARBA00022723"/>
    </source>
</evidence>
<dbReference type="GO" id="GO:0051538">
    <property type="term" value="F:3 iron, 4 sulfur cluster binding"/>
    <property type="evidence" value="ECO:0007669"/>
    <property type="project" value="UniProtKB-KW"/>
</dbReference>
<feature type="binding site" evidence="11">
    <location>
        <position position="232"/>
    </location>
    <ligand>
        <name>[3Fe-4S] cluster</name>
        <dbReference type="ChEBI" id="CHEBI:21137"/>
    </ligand>
</feature>